<dbReference type="EMBL" id="ML209476">
    <property type="protein sequence ID" value="TFK58286.1"/>
    <property type="molecule type" value="Genomic_DNA"/>
</dbReference>
<keyword evidence="2" id="KW-1185">Reference proteome</keyword>
<sequence length="248" mass="28024">MTRAAVAYRLELEKPECRRRGLRTICQDFEALYLAETGKQIRLVHTTLSKWADGGRTREEAGEDRALLTPPEVEVVIEFVKEIAARGWPESKRRVKEHVDLILRARLDSSFPGVGKNWVARFVLKHSDRIKMADSRPLEDKCGRGVNPATNSAWWKILLKTIEYFRITRRTTYGSDEIGVQNRAEEQERVMTSKDHKGPQYQQRAGTRDNTTVIVTICADGTALPPAVIFKGAAFQVSWGENNTIGAA</sequence>
<name>A0ACD2ZYC4_9AGAR</name>
<reference evidence="1 2" key="1">
    <citation type="journal article" date="2019" name="Nat. Ecol. Evol.">
        <title>Megaphylogeny resolves global patterns of mushroom evolution.</title>
        <authorList>
            <person name="Varga T."/>
            <person name="Krizsan K."/>
            <person name="Foldi C."/>
            <person name="Dima B."/>
            <person name="Sanchez-Garcia M."/>
            <person name="Sanchez-Ramirez S."/>
            <person name="Szollosi G.J."/>
            <person name="Szarkandi J.G."/>
            <person name="Papp V."/>
            <person name="Albert L."/>
            <person name="Andreopoulos W."/>
            <person name="Angelini C."/>
            <person name="Antonin V."/>
            <person name="Barry K.W."/>
            <person name="Bougher N.L."/>
            <person name="Buchanan P."/>
            <person name="Buyck B."/>
            <person name="Bense V."/>
            <person name="Catcheside P."/>
            <person name="Chovatia M."/>
            <person name="Cooper J."/>
            <person name="Damon W."/>
            <person name="Desjardin D."/>
            <person name="Finy P."/>
            <person name="Geml J."/>
            <person name="Haridas S."/>
            <person name="Hughes K."/>
            <person name="Justo A."/>
            <person name="Karasinski D."/>
            <person name="Kautmanova I."/>
            <person name="Kiss B."/>
            <person name="Kocsube S."/>
            <person name="Kotiranta H."/>
            <person name="LaButti K.M."/>
            <person name="Lechner B.E."/>
            <person name="Liimatainen K."/>
            <person name="Lipzen A."/>
            <person name="Lukacs Z."/>
            <person name="Mihaltcheva S."/>
            <person name="Morgado L.N."/>
            <person name="Niskanen T."/>
            <person name="Noordeloos M.E."/>
            <person name="Ohm R.A."/>
            <person name="Ortiz-Santana B."/>
            <person name="Ovrebo C."/>
            <person name="Racz N."/>
            <person name="Riley R."/>
            <person name="Savchenko A."/>
            <person name="Shiryaev A."/>
            <person name="Soop K."/>
            <person name="Spirin V."/>
            <person name="Szebenyi C."/>
            <person name="Tomsovsky M."/>
            <person name="Tulloss R.E."/>
            <person name="Uehling J."/>
            <person name="Grigoriev I.V."/>
            <person name="Vagvolgyi C."/>
            <person name="Papp T."/>
            <person name="Martin F.M."/>
            <person name="Miettinen O."/>
            <person name="Hibbett D.S."/>
            <person name="Nagy L.G."/>
        </authorList>
    </citation>
    <scope>NUCLEOTIDE SEQUENCE [LARGE SCALE GENOMIC DNA]</scope>
    <source>
        <strain evidence="1 2">NL-1719</strain>
    </source>
</reference>
<accession>A0ACD2ZYC4</accession>
<dbReference type="Proteomes" id="UP000308600">
    <property type="component" value="Unassembled WGS sequence"/>
</dbReference>
<proteinExistence type="predicted"/>
<evidence type="ECO:0000313" key="2">
    <source>
        <dbReference type="Proteomes" id="UP000308600"/>
    </source>
</evidence>
<evidence type="ECO:0000313" key="1">
    <source>
        <dbReference type="EMBL" id="TFK58286.1"/>
    </source>
</evidence>
<gene>
    <name evidence="1" type="ORF">BDN72DRAFT_782304</name>
</gene>
<organism evidence="1 2">
    <name type="scientific">Pluteus cervinus</name>
    <dbReference type="NCBI Taxonomy" id="181527"/>
    <lineage>
        <taxon>Eukaryota</taxon>
        <taxon>Fungi</taxon>
        <taxon>Dikarya</taxon>
        <taxon>Basidiomycota</taxon>
        <taxon>Agaricomycotina</taxon>
        <taxon>Agaricomycetes</taxon>
        <taxon>Agaricomycetidae</taxon>
        <taxon>Agaricales</taxon>
        <taxon>Pluteineae</taxon>
        <taxon>Pluteaceae</taxon>
        <taxon>Pluteus</taxon>
    </lineage>
</organism>
<protein>
    <submittedName>
        <fullName evidence="1">Uncharacterized protein</fullName>
    </submittedName>
</protein>